<keyword evidence="2" id="KW-1185">Reference proteome</keyword>
<dbReference type="PANTHER" id="PTHR38440:SF1">
    <property type="entry name" value="UPF0398 PROTEIN SPR0331"/>
    <property type="match status" value="1"/>
</dbReference>
<dbReference type="OrthoDB" id="2301957at2"/>
<dbReference type="PANTHER" id="PTHR38440">
    <property type="entry name" value="UPF0398 PROTEIN YPSA"/>
    <property type="match status" value="1"/>
</dbReference>
<sequence length="186" mass="21811">MKVITVTGNKPTELNIQNENDSRISFIKIALKQRLISLIDEGLEWVIMSGQMGIELWAAQVVVELKEDYSIKLGIFPPFVEYESRWPEVYQEAFLQIMEQADFYQPLYNEPYKAPYQFINKDFWLIDKTDGCLALVDEEYPGSAGYILEKMKKAVEFSNYSIWYITPNDLEDIVRDQHEYNESHSD</sequence>
<dbReference type="Gene3D" id="3.40.50.450">
    <property type="match status" value="1"/>
</dbReference>
<organism evidence="1 2">
    <name type="scientific">Gracilibacillus orientalis</name>
    <dbReference type="NCBI Taxonomy" id="334253"/>
    <lineage>
        <taxon>Bacteria</taxon>
        <taxon>Bacillati</taxon>
        <taxon>Bacillota</taxon>
        <taxon>Bacilli</taxon>
        <taxon>Bacillales</taxon>
        <taxon>Bacillaceae</taxon>
        <taxon>Gracilibacillus</taxon>
    </lineage>
</organism>
<evidence type="ECO:0000313" key="2">
    <source>
        <dbReference type="Proteomes" id="UP000198565"/>
    </source>
</evidence>
<protein>
    <submittedName>
        <fullName evidence="1">Uncharacterized SPBc2 prophage-derived protein YoqJ</fullName>
    </submittedName>
</protein>
<gene>
    <name evidence="1" type="ORF">SAMN04487943_104348</name>
</gene>
<dbReference type="SUPFAM" id="SSF102405">
    <property type="entry name" value="MCP/YpsA-like"/>
    <property type="match status" value="1"/>
</dbReference>
<dbReference type="Proteomes" id="UP000198565">
    <property type="component" value="Unassembled WGS sequence"/>
</dbReference>
<proteinExistence type="predicted"/>
<dbReference type="NCBIfam" id="NF010181">
    <property type="entry name" value="PRK13660.1"/>
    <property type="match status" value="1"/>
</dbReference>
<dbReference type="PIRSF" id="PIRSF021290">
    <property type="entry name" value="DUF1273"/>
    <property type="match status" value="1"/>
</dbReference>
<dbReference type="InterPro" id="IPR010697">
    <property type="entry name" value="YspA"/>
</dbReference>
<dbReference type="AlphaFoldDB" id="A0A1I4L4U6"/>
<dbReference type="EMBL" id="FOTR01000004">
    <property type="protein sequence ID" value="SFL85941.1"/>
    <property type="molecule type" value="Genomic_DNA"/>
</dbReference>
<reference evidence="2" key="1">
    <citation type="submission" date="2016-10" db="EMBL/GenBank/DDBJ databases">
        <authorList>
            <person name="Varghese N."/>
            <person name="Submissions S."/>
        </authorList>
    </citation>
    <scope>NUCLEOTIDE SEQUENCE [LARGE SCALE GENOMIC DNA]</scope>
    <source>
        <strain evidence="2">CGMCC 1.4250</strain>
    </source>
</reference>
<dbReference type="STRING" id="334253.SAMN04487943_104348"/>
<name>A0A1I4L4U6_9BACI</name>
<dbReference type="Pfam" id="PF06908">
    <property type="entry name" value="YpsA"/>
    <property type="match status" value="1"/>
</dbReference>
<evidence type="ECO:0000313" key="1">
    <source>
        <dbReference type="EMBL" id="SFL85941.1"/>
    </source>
</evidence>
<dbReference type="RefSeq" id="WP_091483500.1">
    <property type="nucleotide sequence ID" value="NZ_FOTR01000004.1"/>
</dbReference>
<accession>A0A1I4L4U6</accession>